<evidence type="ECO:0000256" key="1">
    <source>
        <dbReference type="ARBA" id="ARBA00005047"/>
    </source>
</evidence>
<dbReference type="OrthoDB" id="9813612at2"/>
<dbReference type="GO" id="GO:0005737">
    <property type="term" value="C:cytoplasm"/>
    <property type="evidence" value="ECO:0007669"/>
    <property type="project" value="UniProtKB-SubCell"/>
</dbReference>
<dbReference type="HAMAP" id="MF_00076">
    <property type="entry name" value="HisB"/>
    <property type="match status" value="1"/>
</dbReference>
<dbReference type="PROSITE" id="PS00954">
    <property type="entry name" value="IGP_DEHYDRATASE_1"/>
    <property type="match status" value="1"/>
</dbReference>
<dbReference type="NCBIfam" id="NF002109">
    <property type="entry name" value="PRK00951.1-5"/>
    <property type="match status" value="1"/>
</dbReference>
<keyword evidence="6" id="KW-0963">Cytoplasm</keyword>
<dbReference type="InterPro" id="IPR000807">
    <property type="entry name" value="ImidazoleglycerolP_deHydtase"/>
</dbReference>
<protein>
    <recommendedName>
        <fullName evidence="2 6">Imidazoleglycerol-phosphate dehydratase</fullName>
        <shortName evidence="6">IGPD</shortName>
        <ecNumber evidence="6 7">4.2.1.19</ecNumber>
    </recommendedName>
</protein>
<evidence type="ECO:0000256" key="4">
    <source>
        <dbReference type="ARBA" id="ARBA00023102"/>
    </source>
</evidence>
<dbReference type="GO" id="GO:0000105">
    <property type="term" value="P:L-histidine biosynthetic process"/>
    <property type="evidence" value="ECO:0007669"/>
    <property type="project" value="UniProtKB-UniRule"/>
</dbReference>
<evidence type="ECO:0000313" key="8">
    <source>
        <dbReference type="EMBL" id="SDL66382.1"/>
    </source>
</evidence>
<dbReference type="InterPro" id="IPR020565">
    <property type="entry name" value="ImidazoleglycerP_deHydtase_CS"/>
</dbReference>
<dbReference type="PANTHER" id="PTHR23133:SF2">
    <property type="entry name" value="IMIDAZOLEGLYCEROL-PHOSPHATE DEHYDRATASE"/>
    <property type="match status" value="1"/>
</dbReference>
<evidence type="ECO:0000256" key="3">
    <source>
        <dbReference type="ARBA" id="ARBA00022605"/>
    </source>
</evidence>
<evidence type="ECO:0000256" key="6">
    <source>
        <dbReference type="HAMAP-Rule" id="MF_00076"/>
    </source>
</evidence>
<accession>A0A1G9LWB1</accession>
<dbReference type="PROSITE" id="PS00955">
    <property type="entry name" value="IGP_DEHYDRATASE_2"/>
    <property type="match status" value="1"/>
</dbReference>
<evidence type="ECO:0000256" key="7">
    <source>
        <dbReference type="RuleBase" id="RU000599"/>
    </source>
</evidence>
<sequence length="203" mass="22194">MPDTTTDTARRVTVSRKTAETDITVTIDLDGRGRSSSRTGVGFFDHMIDQLARHSLIDIDLKATGDLHIDDHHTVEDCGIALGQALTKALGTKRGIRRYGSFHLAMDDALIRAALDLSGRPFLVWNVDFPTDKIGSFDTELVREFFQALSTHGGITLHVDRLHGLNSHHIAEASFKAVARALREAVEPDPRMGGELPSTKGAL</sequence>
<dbReference type="PANTHER" id="PTHR23133">
    <property type="entry name" value="IMIDAZOLEGLYCEROL-PHOSPHATE DEHYDRATASE HIS7"/>
    <property type="match status" value="1"/>
</dbReference>
<dbReference type="EMBL" id="FNGE01000017">
    <property type="protein sequence ID" value="SDL66382.1"/>
    <property type="molecule type" value="Genomic_DNA"/>
</dbReference>
<comment type="similarity">
    <text evidence="6 7">Belongs to the imidazoleglycerol-phosphate dehydratase family.</text>
</comment>
<dbReference type="EC" id="4.2.1.19" evidence="6 7"/>
<dbReference type="SUPFAM" id="SSF54211">
    <property type="entry name" value="Ribosomal protein S5 domain 2-like"/>
    <property type="match status" value="2"/>
</dbReference>
<name>A0A1G9LWB1_9RHOB</name>
<keyword evidence="5 6" id="KW-0456">Lyase</keyword>
<comment type="subcellular location">
    <subcellularLocation>
        <location evidence="6 7">Cytoplasm</location>
    </subcellularLocation>
</comment>
<dbReference type="InterPro" id="IPR038494">
    <property type="entry name" value="IGPD_sf"/>
</dbReference>
<reference evidence="9" key="1">
    <citation type="submission" date="2016-10" db="EMBL/GenBank/DDBJ databases">
        <authorList>
            <person name="Varghese N."/>
            <person name="Submissions S."/>
        </authorList>
    </citation>
    <scope>NUCLEOTIDE SEQUENCE [LARGE SCALE GENOMIC DNA]</scope>
    <source>
        <strain evidence="9">CGMCC 1.7655</strain>
    </source>
</reference>
<dbReference type="NCBIfam" id="NF002114">
    <property type="entry name" value="PRK00951.2-4"/>
    <property type="match status" value="1"/>
</dbReference>
<dbReference type="UniPathway" id="UPA00031">
    <property type="reaction ID" value="UER00011"/>
</dbReference>
<dbReference type="Gene3D" id="3.30.230.40">
    <property type="entry name" value="Imidazole glycerol phosphate dehydratase, domain 1"/>
    <property type="match status" value="2"/>
</dbReference>
<comment type="pathway">
    <text evidence="1 6 7">Amino-acid biosynthesis; L-histidine biosynthesis; L-histidine from 5-phospho-alpha-D-ribose 1-diphosphate: step 6/9.</text>
</comment>
<evidence type="ECO:0000256" key="5">
    <source>
        <dbReference type="ARBA" id="ARBA00023239"/>
    </source>
</evidence>
<evidence type="ECO:0000313" key="9">
    <source>
        <dbReference type="Proteomes" id="UP000199555"/>
    </source>
</evidence>
<dbReference type="GO" id="GO:0004424">
    <property type="term" value="F:imidazoleglycerol-phosphate dehydratase activity"/>
    <property type="evidence" value="ECO:0007669"/>
    <property type="project" value="UniProtKB-UniRule"/>
</dbReference>
<keyword evidence="9" id="KW-1185">Reference proteome</keyword>
<dbReference type="Proteomes" id="UP000199555">
    <property type="component" value="Unassembled WGS sequence"/>
</dbReference>
<gene>
    <name evidence="6" type="primary">hisB</name>
    <name evidence="8" type="ORF">SAMN04487971_1177</name>
</gene>
<dbReference type="CDD" id="cd07914">
    <property type="entry name" value="IGPD"/>
    <property type="match status" value="1"/>
</dbReference>
<dbReference type="RefSeq" id="WP_090757017.1">
    <property type="nucleotide sequence ID" value="NZ_FNGE01000017.1"/>
</dbReference>
<dbReference type="AlphaFoldDB" id="A0A1G9LWB1"/>
<dbReference type="STRING" id="525640.SAMN04487971_1177"/>
<comment type="catalytic activity">
    <reaction evidence="6 7">
        <text>D-erythro-1-(imidazol-4-yl)glycerol 3-phosphate = 3-(imidazol-4-yl)-2-oxopropyl phosphate + H2O</text>
        <dbReference type="Rhea" id="RHEA:11040"/>
        <dbReference type="ChEBI" id="CHEBI:15377"/>
        <dbReference type="ChEBI" id="CHEBI:57766"/>
        <dbReference type="ChEBI" id="CHEBI:58278"/>
        <dbReference type="EC" id="4.2.1.19"/>
    </reaction>
</comment>
<organism evidence="8 9">
    <name type="scientific">Paracoccus chinensis</name>
    <dbReference type="NCBI Taxonomy" id="525640"/>
    <lineage>
        <taxon>Bacteria</taxon>
        <taxon>Pseudomonadati</taxon>
        <taxon>Pseudomonadota</taxon>
        <taxon>Alphaproteobacteria</taxon>
        <taxon>Rhodobacterales</taxon>
        <taxon>Paracoccaceae</taxon>
        <taxon>Paracoccus</taxon>
    </lineage>
</organism>
<keyword evidence="3 6" id="KW-0028">Amino-acid biosynthesis</keyword>
<dbReference type="InterPro" id="IPR020568">
    <property type="entry name" value="Ribosomal_Su5_D2-typ_SF"/>
</dbReference>
<dbReference type="NCBIfam" id="NF002111">
    <property type="entry name" value="PRK00951.2-1"/>
    <property type="match status" value="1"/>
</dbReference>
<proteinExistence type="inferred from homology"/>
<evidence type="ECO:0000256" key="2">
    <source>
        <dbReference type="ARBA" id="ARBA00016664"/>
    </source>
</evidence>
<dbReference type="FunFam" id="3.30.230.40:FF:000001">
    <property type="entry name" value="Imidazoleglycerol-phosphate dehydratase HisB"/>
    <property type="match status" value="1"/>
</dbReference>
<dbReference type="Pfam" id="PF00475">
    <property type="entry name" value="IGPD"/>
    <property type="match status" value="1"/>
</dbReference>
<keyword evidence="4 6" id="KW-0368">Histidine biosynthesis</keyword>
<dbReference type="FunFam" id="3.30.230.40:FF:000003">
    <property type="entry name" value="Imidazoleglycerol-phosphate dehydratase HisB"/>
    <property type="match status" value="1"/>
</dbReference>